<dbReference type="AlphaFoldDB" id="A0A9W7SQW6"/>
<dbReference type="GO" id="GO:0000981">
    <property type="term" value="F:DNA-binding transcription factor activity, RNA polymerase II-specific"/>
    <property type="evidence" value="ECO:0007669"/>
    <property type="project" value="InterPro"/>
</dbReference>
<dbReference type="PANTHER" id="PTHR31668">
    <property type="entry name" value="GLUCOSE TRANSPORT TRANSCRIPTION REGULATOR RGT1-RELATED-RELATED"/>
    <property type="match status" value="1"/>
</dbReference>
<reference evidence="3 4" key="2">
    <citation type="journal article" date="2021" name="Curr. Genet.">
        <title>Genetic response to nitrogen starvation in the aggressive Eucalyptus foliar pathogen Teratosphaeria destructans.</title>
        <authorList>
            <person name="Havenga M."/>
            <person name="Wingfield B.D."/>
            <person name="Wingfield M.J."/>
            <person name="Dreyer L.L."/>
            <person name="Roets F."/>
            <person name="Aylward J."/>
        </authorList>
    </citation>
    <scope>NUCLEOTIDE SEQUENCE [LARGE SCALE GENOMIC DNA]</scope>
    <source>
        <strain evidence="3">CMW44962</strain>
    </source>
</reference>
<dbReference type="InterPro" id="IPR050797">
    <property type="entry name" value="Carb_Metab_Trans_Reg"/>
</dbReference>
<evidence type="ECO:0000256" key="2">
    <source>
        <dbReference type="SAM" id="MobiDB-lite"/>
    </source>
</evidence>
<name>A0A9W7SQW6_9PEZI</name>
<dbReference type="Gene3D" id="4.10.240.10">
    <property type="entry name" value="Zn(2)-C6 fungal-type DNA-binding domain"/>
    <property type="match status" value="1"/>
</dbReference>
<dbReference type="CDD" id="cd00067">
    <property type="entry name" value="GAL4"/>
    <property type="match status" value="1"/>
</dbReference>
<dbReference type="Proteomes" id="UP001138500">
    <property type="component" value="Unassembled WGS sequence"/>
</dbReference>
<proteinExistence type="predicted"/>
<gene>
    <name evidence="3" type="ORF">Tdes44962_MAKER03086</name>
</gene>
<evidence type="ECO:0000313" key="3">
    <source>
        <dbReference type="EMBL" id="KAH9827116.1"/>
    </source>
</evidence>
<dbReference type="InterPro" id="IPR001138">
    <property type="entry name" value="Zn2Cys6_DnaBD"/>
</dbReference>
<evidence type="ECO:0000256" key="1">
    <source>
        <dbReference type="ARBA" id="ARBA00023242"/>
    </source>
</evidence>
<reference evidence="3 4" key="1">
    <citation type="journal article" date="2018" name="IMA Fungus">
        <title>IMA Genome-F 10: Nine draft genome sequences of Claviceps purpurea s.lat., including C. arundinis, C. humidiphila, and C. cf. spartinae, pseudomolecules for the pitch canker pathogen Fusarium circinatum, draft genome of Davidsoniella eucalypti, Grosmannia galeiformis, Quambalaria eucalypti, and Teratosphaeria destructans.</title>
        <authorList>
            <person name="Wingfield B.D."/>
            <person name="Liu M."/>
            <person name="Nguyen H.D."/>
            <person name="Lane F.A."/>
            <person name="Morgan S.W."/>
            <person name="De Vos L."/>
            <person name="Wilken P.M."/>
            <person name="Duong T.A."/>
            <person name="Aylward J."/>
            <person name="Coetzee M.P."/>
            <person name="Dadej K."/>
            <person name="De Beer Z.W."/>
            <person name="Findlay W."/>
            <person name="Havenga M."/>
            <person name="Kolarik M."/>
            <person name="Menzies J.G."/>
            <person name="Naidoo K."/>
            <person name="Pochopski O."/>
            <person name="Shoukouhi P."/>
            <person name="Santana Q.C."/>
            <person name="Seifert K.A."/>
            <person name="Soal N."/>
            <person name="Steenkamp E.T."/>
            <person name="Tatham C.T."/>
            <person name="van der Nest M.A."/>
            <person name="Wingfield M.J."/>
        </authorList>
    </citation>
    <scope>NUCLEOTIDE SEQUENCE [LARGE SCALE GENOMIC DNA]</scope>
    <source>
        <strain evidence="3">CMW44962</strain>
    </source>
</reference>
<dbReference type="EMBL" id="RIBY02001912">
    <property type="protein sequence ID" value="KAH9827116.1"/>
    <property type="molecule type" value="Genomic_DNA"/>
</dbReference>
<dbReference type="OrthoDB" id="5958943at2759"/>
<comment type="caution">
    <text evidence="3">The sequence shown here is derived from an EMBL/GenBank/DDBJ whole genome shotgun (WGS) entry which is preliminary data.</text>
</comment>
<evidence type="ECO:0000313" key="4">
    <source>
        <dbReference type="Proteomes" id="UP001138500"/>
    </source>
</evidence>
<keyword evidence="4" id="KW-1185">Reference proteome</keyword>
<protein>
    <submittedName>
        <fullName evidence="3">Regulatory protein alcR</fullName>
    </submittedName>
</protein>
<accession>A0A9W7SQW6</accession>
<feature type="region of interest" description="Disordered" evidence="2">
    <location>
        <begin position="365"/>
        <end position="392"/>
    </location>
</feature>
<dbReference type="GO" id="GO:0008270">
    <property type="term" value="F:zinc ion binding"/>
    <property type="evidence" value="ECO:0007669"/>
    <property type="project" value="InterPro"/>
</dbReference>
<sequence length="809" mass="90372">MSKKFLDTTSTASTTTFSHDALSDPVFNEEWEAFQPSDPASFATVPPAEEKWPRRRQNSSCDQCRAGKRGCDLQIKTVNGTTSHEPCSSCKRWKKTCTTEWISAKRRCSTAPTTATVQSLLGNGNPSLLEPIDCFSLAPSLRPAYPSLVPPVSDQCSAQPQADAVPWTTDQLCQPLPAQAPFSFTSYSLPSRSVSYCTASDTKFEVEEDIGKPASSDAATSRALLHVRDVRKRHRSPSPEEDFKPAPTKKKATFQISPFISNLLSEDQTRFFIKKGLLKIYHDSMEGALSCWLTERNCPYALSKFDSTDAWGSNWSNRIAKRVCALDDAYAKTGALSTADRRQASKVLNLAITAFAAQWAQAGPRSDARLSSDGGSSTSSESPPDGLPHNDLFGREMQQSLWHNARRALADASANPSFKVIFAGIIFALTQRPMNASEFESTQQADDLTALDELLEFDGPPIYLDIALRKLHDHQRRLFSGSSNRKTKQVFSEENPKTFGFLYWLAVMFDTISAAMNRRAVIVNDSESDLNRDITPENGYSDLWGNYFLSKQSRNGDSRKPTTRWPCSYKDAACCLADAAPVKILLWRRVGRFQDLLYQHATADQLQEAAHLVLEVYQYWNSSYGIFISDCIEHHETLPARIQSWYILLTGHWHLSVFIFADLLDKLESCVRSMSLQFNGSSMTSAEVSAALRVHSVCMVSELGRCSRYGETDLSFSLAPEFHHAVNKAALLTEPWTVVLVRVFGKAGQVLIKQIQMQRELELVMYVEDALQETRRRLQYCIDALWLLGKKSDMAMCAGSILQRVANNT</sequence>
<dbReference type="SUPFAM" id="SSF57701">
    <property type="entry name" value="Zn2/Cys6 DNA-binding domain"/>
    <property type="match status" value="1"/>
</dbReference>
<dbReference type="InterPro" id="IPR036864">
    <property type="entry name" value="Zn2-C6_fun-type_DNA-bd_sf"/>
</dbReference>
<keyword evidence="1" id="KW-0539">Nucleus</keyword>
<organism evidence="3 4">
    <name type="scientific">Teratosphaeria destructans</name>
    <dbReference type="NCBI Taxonomy" id="418781"/>
    <lineage>
        <taxon>Eukaryota</taxon>
        <taxon>Fungi</taxon>
        <taxon>Dikarya</taxon>
        <taxon>Ascomycota</taxon>
        <taxon>Pezizomycotina</taxon>
        <taxon>Dothideomycetes</taxon>
        <taxon>Dothideomycetidae</taxon>
        <taxon>Mycosphaerellales</taxon>
        <taxon>Teratosphaeriaceae</taxon>
        <taxon>Teratosphaeria</taxon>
    </lineage>
</organism>
<feature type="compositionally biased region" description="Low complexity" evidence="2">
    <location>
        <begin position="371"/>
        <end position="384"/>
    </location>
</feature>